<evidence type="ECO:0000256" key="1">
    <source>
        <dbReference type="SAM" id="MobiDB-lite"/>
    </source>
</evidence>
<dbReference type="PROSITE" id="PS50181">
    <property type="entry name" value="FBOX"/>
    <property type="match status" value="1"/>
</dbReference>
<feature type="domain" description="F-box" evidence="2">
    <location>
        <begin position="48"/>
        <end position="95"/>
    </location>
</feature>
<dbReference type="InterPro" id="IPR001810">
    <property type="entry name" value="F-box_dom"/>
</dbReference>
<name>A0A8C6T5B9_9GOBI</name>
<dbReference type="InterPro" id="IPR036047">
    <property type="entry name" value="F-box-like_dom_sf"/>
</dbReference>
<reference evidence="3" key="1">
    <citation type="submission" date="2025-08" db="UniProtKB">
        <authorList>
            <consortium name="Ensembl"/>
        </authorList>
    </citation>
    <scope>IDENTIFICATION</scope>
</reference>
<proteinExistence type="predicted"/>
<sequence length="171" mass="19800">MMQQHIQGPLSSSDGPNTGAPSDPPCDCDTEGRWDWNPWDSWDSSGPSDFSRSLPAEMSEQIFLQLDPQSLCCAAQTCRRWHRLIHSSEAVWRGQCLLLRAHCQRELEQDRGHGFSWKVTLVRNYTRSRLKRDWLRGRFSCVRSANELRDVRMVPLDAESWGEILQAELER</sequence>
<protein>
    <submittedName>
        <fullName evidence="3">F-box protein 48</fullName>
    </submittedName>
</protein>
<accession>A0A8C6T5B9</accession>
<feature type="compositionally biased region" description="Polar residues" evidence="1">
    <location>
        <begin position="1"/>
        <end position="20"/>
    </location>
</feature>
<dbReference type="Pfam" id="PF12937">
    <property type="entry name" value="F-box-like"/>
    <property type="match status" value="1"/>
</dbReference>
<feature type="region of interest" description="Disordered" evidence="1">
    <location>
        <begin position="1"/>
        <end position="27"/>
    </location>
</feature>
<organism evidence="3 4">
    <name type="scientific">Neogobius melanostomus</name>
    <name type="common">round goby</name>
    <dbReference type="NCBI Taxonomy" id="47308"/>
    <lineage>
        <taxon>Eukaryota</taxon>
        <taxon>Metazoa</taxon>
        <taxon>Chordata</taxon>
        <taxon>Craniata</taxon>
        <taxon>Vertebrata</taxon>
        <taxon>Euteleostomi</taxon>
        <taxon>Actinopterygii</taxon>
        <taxon>Neopterygii</taxon>
        <taxon>Teleostei</taxon>
        <taxon>Neoteleostei</taxon>
        <taxon>Acanthomorphata</taxon>
        <taxon>Gobiaria</taxon>
        <taxon>Gobiiformes</taxon>
        <taxon>Gobioidei</taxon>
        <taxon>Gobiidae</taxon>
        <taxon>Benthophilinae</taxon>
        <taxon>Neogobiini</taxon>
        <taxon>Neogobius</taxon>
    </lineage>
</organism>
<dbReference type="AlphaFoldDB" id="A0A8C6T5B9"/>
<evidence type="ECO:0000313" key="4">
    <source>
        <dbReference type="Proteomes" id="UP000694523"/>
    </source>
</evidence>
<evidence type="ECO:0000313" key="3">
    <source>
        <dbReference type="Ensembl" id="ENSNMLP00000016644.1"/>
    </source>
</evidence>
<keyword evidence="4" id="KW-1185">Reference proteome</keyword>
<dbReference type="SMART" id="SM00256">
    <property type="entry name" value="FBOX"/>
    <property type="match status" value="1"/>
</dbReference>
<dbReference type="Gene3D" id="1.20.1280.50">
    <property type="match status" value="1"/>
</dbReference>
<dbReference type="Ensembl" id="ENSNMLT00000018742.1">
    <property type="protein sequence ID" value="ENSNMLP00000016644.1"/>
    <property type="gene ID" value="ENSNMLG00000011060.1"/>
</dbReference>
<dbReference type="Proteomes" id="UP000694523">
    <property type="component" value="Unplaced"/>
</dbReference>
<dbReference type="SUPFAM" id="SSF81383">
    <property type="entry name" value="F-box domain"/>
    <property type="match status" value="1"/>
</dbReference>
<reference evidence="3" key="2">
    <citation type="submission" date="2025-09" db="UniProtKB">
        <authorList>
            <consortium name="Ensembl"/>
        </authorList>
    </citation>
    <scope>IDENTIFICATION</scope>
</reference>
<evidence type="ECO:0000259" key="2">
    <source>
        <dbReference type="PROSITE" id="PS50181"/>
    </source>
</evidence>